<name>A0ABU0EQT4_9PSEU</name>
<dbReference type="Gene3D" id="1.20.144.10">
    <property type="entry name" value="Phosphatidic acid phosphatase type 2/haloperoxidase"/>
    <property type="match status" value="1"/>
</dbReference>
<evidence type="ECO:0000313" key="3">
    <source>
        <dbReference type="EMBL" id="MDQ0377656.1"/>
    </source>
</evidence>
<proteinExistence type="predicted"/>
<feature type="domain" description="Phosphatidic acid phosphatase type 2/haloperoxidase" evidence="2">
    <location>
        <begin position="126"/>
        <end position="212"/>
    </location>
</feature>
<sequence>MTRAVLSVRDSLPTAVRRPMLVLAPPAAIAVVVVGLLVHGRSTPSAFDRWALDASGGPVPYPSQQRLLAQVVDFAGEPVGAGLLVTGLIAFCLVLGHQRSALLAIFGPSLSVAVTTVLKPVARRTINGPHLSFPSGHTAIVTAVALVFAFVVVDRLGLGPRAGTTVVLYTAVTAGGIEAWAQYGMVVHYPSDTLGGFCVALAVVPPSAWVVDRVTRGGGTPV</sequence>
<dbReference type="InterPro" id="IPR000326">
    <property type="entry name" value="PAP2/HPO"/>
</dbReference>
<dbReference type="GO" id="GO:0050380">
    <property type="term" value="F:undecaprenyl-diphosphatase activity"/>
    <property type="evidence" value="ECO:0007669"/>
    <property type="project" value="UniProtKB-EC"/>
</dbReference>
<dbReference type="InterPro" id="IPR036938">
    <property type="entry name" value="PAP2/HPO_sf"/>
</dbReference>
<keyword evidence="4" id="KW-1185">Reference proteome</keyword>
<keyword evidence="3" id="KW-0378">Hydrolase</keyword>
<organism evidence="3 4">
    <name type="scientific">Amycolatopsis thermophila</name>
    <dbReference type="NCBI Taxonomy" id="206084"/>
    <lineage>
        <taxon>Bacteria</taxon>
        <taxon>Bacillati</taxon>
        <taxon>Actinomycetota</taxon>
        <taxon>Actinomycetes</taxon>
        <taxon>Pseudonocardiales</taxon>
        <taxon>Pseudonocardiaceae</taxon>
        <taxon>Amycolatopsis</taxon>
    </lineage>
</organism>
<dbReference type="Proteomes" id="UP001229651">
    <property type="component" value="Unassembled WGS sequence"/>
</dbReference>
<gene>
    <name evidence="3" type="ORF">FB470_001650</name>
</gene>
<dbReference type="Pfam" id="PF01569">
    <property type="entry name" value="PAP2"/>
    <property type="match status" value="1"/>
</dbReference>
<feature type="transmembrane region" description="Helical" evidence="1">
    <location>
        <begin position="21"/>
        <end position="40"/>
    </location>
</feature>
<comment type="caution">
    <text evidence="3">The sequence shown here is derived from an EMBL/GenBank/DDBJ whole genome shotgun (WGS) entry which is preliminary data.</text>
</comment>
<keyword evidence="1" id="KW-0812">Transmembrane</keyword>
<accession>A0ABU0EQT4</accession>
<evidence type="ECO:0000313" key="4">
    <source>
        <dbReference type="Proteomes" id="UP001229651"/>
    </source>
</evidence>
<dbReference type="EMBL" id="JAUSUT010000001">
    <property type="protein sequence ID" value="MDQ0377656.1"/>
    <property type="molecule type" value="Genomic_DNA"/>
</dbReference>
<feature type="transmembrane region" description="Helical" evidence="1">
    <location>
        <begin position="134"/>
        <end position="153"/>
    </location>
</feature>
<keyword evidence="1" id="KW-1133">Transmembrane helix</keyword>
<evidence type="ECO:0000259" key="2">
    <source>
        <dbReference type="Pfam" id="PF01569"/>
    </source>
</evidence>
<reference evidence="3 4" key="1">
    <citation type="submission" date="2023-07" db="EMBL/GenBank/DDBJ databases">
        <title>Sequencing the genomes of 1000 actinobacteria strains.</title>
        <authorList>
            <person name="Klenk H.-P."/>
        </authorList>
    </citation>
    <scope>NUCLEOTIDE SEQUENCE [LARGE SCALE GENOMIC DNA]</scope>
    <source>
        <strain evidence="3 4">DSM 45805</strain>
    </source>
</reference>
<keyword evidence="1" id="KW-0472">Membrane</keyword>
<protein>
    <submittedName>
        <fullName evidence="3">Undecaprenyl-diphosphatase</fullName>
        <ecNumber evidence="3">3.6.1.27</ecNumber>
    </submittedName>
</protein>
<evidence type="ECO:0000256" key="1">
    <source>
        <dbReference type="SAM" id="Phobius"/>
    </source>
</evidence>
<dbReference type="RefSeq" id="WP_306990162.1">
    <property type="nucleotide sequence ID" value="NZ_JAUSUT010000001.1"/>
</dbReference>
<dbReference type="SUPFAM" id="SSF48317">
    <property type="entry name" value="Acid phosphatase/Vanadium-dependent haloperoxidase"/>
    <property type="match status" value="1"/>
</dbReference>
<feature type="transmembrane region" description="Helical" evidence="1">
    <location>
        <begin position="78"/>
        <end position="95"/>
    </location>
</feature>
<dbReference type="EC" id="3.6.1.27" evidence="3"/>
<feature type="transmembrane region" description="Helical" evidence="1">
    <location>
        <begin position="102"/>
        <end position="122"/>
    </location>
</feature>